<dbReference type="SUPFAM" id="SSF56349">
    <property type="entry name" value="DNA breaking-rejoining enzymes"/>
    <property type="match status" value="1"/>
</dbReference>
<dbReference type="InterPro" id="IPR011010">
    <property type="entry name" value="DNA_brk_join_enz"/>
</dbReference>
<dbReference type="Gene3D" id="1.10.150.130">
    <property type="match status" value="1"/>
</dbReference>
<dbReference type="GO" id="GO:0003677">
    <property type="term" value="F:DNA binding"/>
    <property type="evidence" value="ECO:0007669"/>
    <property type="project" value="UniProtKB-KW"/>
</dbReference>
<dbReference type="AlphaFoldDB" id="X1I988"/>
<accession>X1I988</accession>
<proteinExistence type="predicted"/>
<evidence type="ECO:0000256" key="1">
    <source>
        <dbReference type="ARBA" id="ARBA00023125"/>
    </source>
</evidence>
<dbReference type="EMBL" id="BARU01025389">
    <property type="protein sequence ID" value="GAH65850.1"/>
    <property type="molecule type" value="Genomic_DNA"/>
</dbReference>
<sequence length="189" mass="21390">MNLVKRYKKRGELVWFIDIPKKLAGKRVLRMAAGQTRALAEQEARQCLARILDGKQPFETEHDCITVREFVGEEGKFTKLYRPKFKPSTAQRYRDLDGQFLLPLLGDHKLNEIDTQTILRAHAALKAKELVPKGPLVYLRTVLNAAVECGELARKPEWPKGIISHAKKLPSCPTDADVERYLEGAKAGK</sequence>
<feature type="non-terminal residue" evidence="2">
    <location>
        <position position="189"/>
    </location>
</feature>
<gene>
    <name evidence="2" type="ORF">S03H2_40912</name>
</gene>
<comment type="caution">
    <text evidence="2">The sequence shown here is derived from an EMBL/GenBank/DDBJ whole genome shotgun (WGS) entry which is preliminary data.</text>
</comment>
<evidence type="ECO:0008006" key="3">
    <source>
        <dbReference type="Google" id="ProtNLM"/>
    </source>
</evidence>
<reference evidence="2" key="1">
    <citation type="journal article" date="2014" name="Front. Microbiol.">
        <title>High frequency of phylogenetically diverse reductive dehalogenase-homologous genes in deep subseafloor sedimentary metagenomes.</title>
        <authorList>
            <person name="Kawai M."/>
            <person name="Futagami T."/>
            <person name="Toyoda A."/>
            <person name="Takaki Y."/>
            <person name="Nishi S."/>
            <person name="Hori S."/>
            <person name="Arai W."/>
            <person name="Tsubouchi T."/>
            <person name="Morono Y."/>
            <person name="Uchiyama I."/>
            <person name="Ito T."/>
            <person name="Fujiyama A."/>
            <person name="Inagaki F."/>
            <person name="Takami H."/>
        </authorList>
    </citation>
    <scope>NUCLEOTIDE SEQUENCE</scope>
    <source>
        <strain evidence="2">Expedition CK06-06</strain>
    </source>
</reference>
<protein>
    <recommendedName>
        <fullName evidence="3">Core-binding (CB) domain-containing protein</fullName>
    </recommendedName>
</protein>
<dbReference type="InterPro" id="IPR010998">
    <property type="entry name" value="Integrase_recombinase_N"/>
</dbReference>
<evidence type="ECO:0000313" key="2">
    <source>
        <dbReference type="EMBL" id="GAH65850.1"/>
    </source>
</evidence>
<keyword evidence="1" id="KW-0238">DNA-binding</keyword>
<organism evidence="2">
    <name type="scientific">marine sediment metagenome</name>
    <dbReference type="NCBI Taxonomy" id="412755"/>
    <lineage>
        <taxon>unclassified sequences</taxon>
        <taxon>metagenomes</taxon>
        <taxon>ecological metagenomes</taxon>
    </lineage>
</organism>
<name>X1I988_9ZZZZ</name>